<dbReference type="EMBL" id="MAEM01000312">
    <property type="protein sequence ID" value="OBS01191.1"/>
    <property type="molecule type" value="Genomic_DNA"/>
</dbReference>
<evidence type="ECO:0000313" key="2">
    <source>
        <dbReference type="Proteomes" id="UP000093757"/>
    </source>
</evidence>
<sequence>MEELQTNPPKWIFYQRQLTNLRVHEEIYNQGRPLEHRYLDQLIQRNIREEKWRVVYTSDYGTRKQWGEVWDNHWLLIQTR</sequence>
<evidence type="ECO:0000313" key="1">
    <source>
        <dbReference type="EMBL" id="OBS01191.1"/>
    </source>
</evidence>
<reference evidence="1 2" key="1">
    <citation type="submission" date="2016-06" db="EMBL/GenBank/DDBJ databases">
        <authorList>
            <person name="Kjaerup R.B."/>
            <person name="Dalgaard T.S."/>
            <person name="Juul-Madsen H.R."/>
        </authorList>
    </citation>
    <scope>NUCLEOTIDE SEQUENCE [LARGE SCALE GENOMIC DNA]</scope>
    <source>
        <strain evidence="1 2">1245752.6</strain>
    </source>
</reference>
<gene>
    <name evidence="1" type="ORF">A9W98_01750</name>
</gene>
<organism evidence="1 2">
    <name type="scientific">Mycobacterium gordonae</name>
    <dbReference type="NCBI Taxonomy" id="1778"/>
    <lineage>
        <taxon>Bacteria</taxon>
        <taxon>Bacillati</taxon>
        <taxon>Actinomycetota</taxon>
        <taxon>Actinomycetes</taxon>
        <taxon>Mycobacteriales</taxon>
        <taxon>Mycobacteriaceae</taxon>
        <taxon>Mycobacterium</taxon>
    </lineage>
</organism>
<dbReference type="Proteomes" id="UP000093757">
    <property type="component" value="Unassembled WGS sequence"/>
</dbReference>
<dbReference type="AlphaFoldDB" id="A0A1A6BG00"/>
<proteinExistence type="predicted"/>
<comment type="caution">
    <text evidence="1">The sequence shown here is derived from an EMBL/GenBank/DDBJ whole genome shotgun (WGS) entry which is preliminary data.</text>
</comment>
<accession>A0A1A6BG00</accession>
<protein>
    <submittedName>
        <fullName evidence="1">Uncharacterized protein</fullName>
    </submittedName>
</protein>
<name>A0A1A6BG00_MYCGO</name>